<dbReference type="InterPro" id="IPR004268">
    <property type="entry name" value="MurJ"/>
</dbReference>
<feature type="transmembrane region" description="Helical" evidence="10">
    <location>
        <begin position="276"/>
        <end position="294"/>
    </location>
</feature>
<dbReference type="Proteomes" id="UP000185783">
    <property type="component" value="Unassembled WGS sequence"/>
</dbReference>
<protein>
    <recommendedName>
        <fullName evidence="10">Probable lipid II flippase MurJ</fullName>
    </recommendedName>
</protein>
<keyword evidence="4 10" id="KW-0133">Cell shape</keyword>
<dbReference type="InterPro" id="IPR051050">
    <property type="entry name" value="Lipid_II_flippase_MurJ/MviN"/>
</dbReference>
<feature type="transmembrane region" description="Helical" evidence="10">
    <location>
        <begin position="89"/>
        <end position="113"/>
    </location>
</feature>
<dbReference type="PANTHER" id="PTHR47019:SF1">
    <property type="entry name" value="LIPID II FLIPPASE MURJ"/>
    <property type="match status" value="1"/>
</dbReference>
<evidence type="ECO:0000313" key="12">
    <source>
        <dbReference type="EMBL" id="OKL44565.1"/>
    </source>
</evidence>
<feature type="transmembrane region" description="Helical" evidence="10">
    <location>
        <begin position="188"/>
        <end position="211"/>
    </location>
</feature>
<keyword evidence="6 10" id="KW-1133">Transmembrane helix</keyword>
<comment type="subcellular location">
    <subcellularLocation>
        <location evidence="10">Cell inner membrane</location>
        <topology evidence="10">Multi-pass membrane protein</topology>
    </subcellularLocation>
    <subcellularLocation>
        <location evidence="1">Cell membrane</location>
        <topology evidence="1">Multi-pass membrane protein</topology>
    </subcellularLocation>
</comment>
<comment type="caution">
    <text evidence="12">The sequence shown here is derived from an EMBL/GenBank/DDBJ whole genome shotgun (WGS) entry which is preliminary data.</text>
</comment>
<evidence type="ECO:0000256" key="6">
    <source>
        <dbReference type="ARBA" id="ARBA00022989"/>
    </source>
</evidence>
<feature type="transmembrane region" description="Helical" evidence="10">
    <location>
        <begin position="133"/>
        <end position="153"/>
    </location>
</feature>
<dbReference type="PRINTS" id="PR01806">
    <property type="entry name" value="VIRFACTRMVIN"/>
</dbReference>
<dbReference type="EMBL" id="LVVZ01000014">
    <property type="protein sequence ID" value="OKL44565.1"/>
    <property type="molecule type" value="Genomic_DNA"/>
</dbReference>
<dbReference type="HAMAP" id="MF_02078">
    <property type="entry name" value="MurJ_MviN"/>
    <property type="match status" value="1"/>
</dbReference>
<keyword evidence="5 10" id="KW-0573">Peptidoglycan synthesis</keyword>
<evidence type="ECO:0000256" key="10">
    <source>
        <dbReference type="HAMAP-Rule" id="MF_02078"/>
    </source>
</evidence>
<keyword evidence="3 10" id="KW-0812">Transmembrane</keyword>
<feature type="transmembrane region" description="Helical" evidence="10">
    <location>
        <begin position="315"/>
        <end position="332"/>
    </location>
</feature>
<dbReference type="CDD" id="cd13123">
    <property type="entry name" value="MATE_MurJ_like"/>
    <property type="match status" value="1"/>
</dbReference>
<feature type="transmembrane region" description="Helical" evidence="10">
    <location>
        <begin position="483"/>
        <end position="508"/>
    </location>
</feature>
<evidence type="ECO:0000256" key="3">
    <source>
        <dbReference type="ARBA" id="ARBA00022692"/>
    </source>
</evidence>
<comment type="function">
    <text evidence="8 10 11">Involved in peptidoglycan biosynthesis. Transports lipid-linked peptidoglycan precursors from the inner to the outer leaflet of the cytoplasmic membrane.</text>
</comment>
<dbReference type="AlphaFoldDB" id="A0A1U7JIN9"/>
<evidence type="ECO:0000256" key="2">
    <source>
        <dbReference type="ARBA" id="ARBA00022475"/>
    </source>
</evidence>
<feature type="transmembrane region" description="Helical" evidence="10">
    <location>
        <begin position="410"/>
        <end position="432"/>
    </location>
</feature>
<dbReference type="GO" id="GO:0071555">
    <property type="term" value="P:cell wall organization"/>
    <property type="evidence" value="ECO:0007669"/>
    <property type="project" value="UniProtKB-UniRule"/>
</dbReference>
<keyword evidence="2 10" id="KW-1003">Cell membrane</keyword>
<reference evidence="12 13" key="1">
    <citation type="submission" date="2016-03" db="EMBL/GenBank/DDBJ databases">
        <title>Genome sequence of Nesiotobacter sp. nov., a moderately halophilic alphaproteobacterium isolated from the Yellow Sea, China.</title>
        <authorList>
            <person name="Zhang G."/>
            <person name="Zhang R."/>
        </authorList>
    </citation>
    <scope>NUCLEOTIDE SEQUENCE [LARGE SCALE GENOMIC DNA]</scope>
    <source>
        <strain evidence="12 13">WB1-6</strain>
    </source>
</reference>
<proteinExistence type="inferred from homology"/>
<accession>A0A1U7JIN9</accession>
<keyword evidence="10 11" id="KW-0961">Cell wall biogenesis/degradation</keyword>
<dbReference type="GO" id="GO:0034204">
    <property type="term" value="P:lipid translocation"/>
    <property type="evidence" value="ECO:0007669"/>
    <property type="project" value="TreeGrafter"/>
</dbReference>
<feature type="transmembrane region" description="Helical" evidence="10">
    <location>
        <begin position="160"/>
        <end position="182"/>
    </location>
</feature>
<evidence type="ECO:0000256" key="4">
    <source>
        <dbReference type="ARBA" id="ARBA00022960"/>
    </source>
</evidence>
<gene>
    <name evidence="10" type="primary">murJ</name>
    <name evidence="12" type="ORF">A3843_09310</name>
</gene>
<feature type="transmembrane region" description="Helical" evidence="10">
    <location>
        <begin position="232"/>
        <end position="256"/>
    </location>
</feature>
<keyword evidence="7 10" id="KW-0472">Membrane</keyword>
<sequence>MLFKNFATVGGATLLSRVLGFVRDVMLAAFVGAGPVADAFVVAFRLPNLFRRLFAEGAFNSAFIPLFARSLEEDGERGARQFAGEIAAALFWTLVIVLVLAEIAMPVLVYVLAPGYFSDPAKFDLTVLMARIAFPYLLFMSLLAFVSGILNSFQRFAAAAMAPVMLNVVMGLVLAGIGLSGLEPTPTTGVILVTGVAVAGVVQLAFVAVDLKRLGFSIPLFRPRWTPGVKRLLSLGLPGVLAGGITQINITVGTIIASMQDGANSFLYYADRVYQLPLGVVGIAIGVVLLPNLTRSLRSGHQEEALHLQNRSLEFALALTLPAAVALFLIPREIIDVLFGRGEFGQEAINQTAWALMAFSIGLPAFVLNKVLSPGYFSREDTKTPMYFAGVAMVINVVLAIGLFPFLAHVGIAVATSVAGWVNTGLLALLLYKRGHFELDTAALKRLPLLFIASVLMGAVVLGLAIFVPGAHAERFLVRAGHLAILVLAGMVSFAVFVQLTGAVNFVAYAKRLRSRKTAPKT</sequence>
<feature type="transmembrane region" description="Helical" evidence="10">
    <location>
        <begin position="447"/>
        <end position="471"/>
    </location>
</feature>
<evidence type="ECO:0000256" key="8">
    <source>
        <dbReference type="ARBA" id="ARBA00060041"/>
    </source>
</evidence>
<feature type="transmembrane region" description="Helical" evidence="10">
    <location>
        <begin position="352"/>
        <end position="372"/>
    </location>
</feature>
<evidence type="ECO:0000256" key="1">
    <source>
        <dbReference type="ARBA" id="ARBA00004651"/>
    </source>
</evidence>
<evidence type="ECO:0000313" key="13">
    <source>
        <dbReference type="Proteomes" id="UP000185783"/>
    </source>
</evidence>
<dbReference type="STRING" id="197461.A3843_09310"/>
<dbReference type="RefSeq" id="WP_028480426.1">
    <property type="nucleotide sequence ID" value="NZ_LVVZ01000014.1"/>
</dbReference>
<evidence type="ECO:0000256" key="11">
    <source>
        <dbReference type="PIRNR" id="PIRNR002869"/>
    </source>
</evidence>
<evidence type="ECO:0000256" key="7">
    <source>
        <dbReference type="ARBA" id="ARBA00023136"/>
    </source>
</evidence>
<evidence type="ECO:0000256" key="5">
    <source>
        <dbReference type="ARBA" id="ARBA00022984"/>
    </source>
</evidence>
<dbReference type="PIRSF" id="PIRSF002869">
    <property type="entry name" value="MviN"/>
    <property type="match status" value="1"/>
</dbReference>
<dbReference type="Pfam" id="PF03023">
    <property type="entry name" value="MurJ"/>
    <property type="match status" value="1"/>
</dbReference>
<keyword evidence="10 11" id="KW-0813">Transport</keyword>
<dbReference type="PANTHER" id="PTHR47019">
    <property type="entry name" value="LIPID II FLIPPASE MURJ"/>
    <property type="match status" value="1"/>
</dbReference>
<feature type="transmembrane region" description="Helical" evidence="10">
    <location>
        <begin position="384"/>
        <end position="404"/>
    </location>
</feature>
<keyword evidence="13" id="KW-1185">Reference proteome</keyword>
<evidence type="ECO:0000256" key="9">
    <source>
        <dbReference type="ARBA" id="ARBA00061532"/>
    </source>
</evidence>
<dbReference type="GO" id="GO:0008360">
    <property type="term" value="P:regulation of cell shape"/>
    <property type="evidence" value="ECO:0007669"/>
    <property type="project" value="UniProtKB-UniRule"/>
</dbReference>
<comment type="pathway">
    <text evidence="10">Cell wall biogenesis; peptidoglycan biosynthesis.</text>
</comment>
<name>A0A1U7JIN9_9HYPH</name>
<dbReference type="GO" id="GO:0015648">
    <property type="term" value="F:lipid-linked peptidoglycan transporter activity"/>
    <property type="evidence" value="ECO:0007669"/>
    <property type="project" value="UniProtKB-UniRule"/>
</dbReference>
<dbReference type="NCBIfam" id="TIGR01695">
    <property type="entry name" value="murJ_mviN"/>
    <property type="match status" value="1"/>
</dbReference>
<comment type="similarity">
    <text evidence="9 10 11">Belongs to the MurJ/MviN family.</text>
</comment>
<organism evidence="12 13">
    <name type="scientific">Pseudovibrio exalbescens</name>
    <dbReference type="NCBI Taxonomy" id="197461"/>
    <lineage>
        <taxon>Bacteria</taxon>
        <taxon>Pseudomonadati</taxon>
        <taxon>Pseudomonadota</taxon>
        <taxon>Alphaproteobacteria</taxon>
        <taxon>Hyphomicrobiales</taxon>
        <taxon>Stappiaceae</taxon>
        <taxon>Pseudovibrio</taxon>
    </lineage>
</organism>
<dbReference type="GO" id="GO:0009252">
    <property type="term" value="P:peptidoglycan biosynthetic process"/>
    <property type="evidence" value="ECO:0007669"/>
    <property type="project" value="UniProtKB-UniRule"/>
</dbReference>
<keyword evidence="10" id="KW-0997">Cell inner membrane</keyword>
<dbReference type="GO" id="GO:0005886">
    <property type="term" value="C:plasma membrane"/>
    <property type="evidence" value="ECO:0007669"/>
    <property type="project" value="UniProtKB-SubCell"/>
</dbReference>
<dbReference type="UniPathway" id="UPA00219"/>